<dbReference type="InterPro" id="IPR025668">
    <property type="entry name" value="Tnp_DDE_dom"/>
</dbReference>
<dbReference type="PANTHER" id="PTHR33408">
    <property type="entry name" value="TRANSPOSASE"/>
    <property type="match status" value="1"/>
</dbReference>
<name>A0A3B0XSJ9_9ZZZZ</name>
<proteinExistence type="predicted"/>
<dbReference type="Pfam" id="PF13751">
    <property type="entry name" value="DDE_Tnp_1_6"/>
    <property type="match status" value="1"/>
</dbReference>
<protein>
    <submittedName>
        <fullName evidence="2">Mobile element protein</fullName>
    </submittedName>
</protein>
<feature type="domain" description="Transposase DDE" evidence="1">
    <location>
        <begin position="100"/>
        <end position="231"/>
    </location>
</feature>
<evidence type="ECO:0000313" key="2">
    <source>
        <dbReference type="EMBL" id="VAW67670.1"/>
    </source>
</evidence>
<dbReference type="AlphaFoldDB" id="A0A3B0XSJ9"/>
<accession>A0A3B0XSJ9</accession>
<gene>
    <name evidence="2" type="ORF">MNBD_GAMMA08-2888</name>
</gene>
<sequence length="239" mass="27612">MLKTINERYQQLAINEDIYETGIIITADTGFADEPNMQYLNENNINGYVPDNQFRKRDEKFATQIEKHGKRSDHRKNSNAKSVIPSSEFRYDPTDNTCCCPEGHSMTCKKKGENQRGIETVFFHCKASICKTCPRINTCMRNPEAIHKRNAIGRQVSFINEEKRKPTYTDWMKERIDSDEGKLIYGHRMSVIEPVFGNLSNKGLTTFSLRGKTKVQNQFKLYCLVHNIEKIKNYGKIAA</sequence>
<dbReference type="PANTHER" id="PTHR33408:SF2">
    <property type="entry name" value="TRANSPOSASE DDE DOMAIN-CONTAINING PROTEIN"/>
    <property type="match status" value="1"/>
</dbReference>
<reference evidence="2" key="1">
    <citation type="submission" date="2018-06" db="EMBL/GenBank/DDBJ databases">
        <authorList>
            <person name="Zhirakovskaya E."/>
        </authorList>
    </citation>
    <scope>NUCLEOTIDE SEQUENCE</scope>
</reference>
<evidence type="ECO:0000259" key="1">
    <source>
        <dbReference type="Pfam" id="PF13751"/>
    </source>
</evidence>
<dbReference type="EMBL" id="UOFH01000400">
    <property type="protein sequence ID" value="VAW67670.1"/>
    <property type="molecule type" value="Genomic_DNA"/>
</dbReference>
<organism evidence="2">
    <name type="scientific">hydrothermal vent metagenome</name>
    <dbReference type="NCBI Taxonomy" id="652676"/>
    <lineage>
        <taxon>unclassified sequences</taxon>
        <taxon>metagenomes</taxon>
        <taxon>ecological metagenomes</taxon>
    </lineage>
</organism>